<name>A0A553SSS6_NIACI</name>
<feature type="domain" description="PhoU" evidence="8">
    <location>
        <begin position="121"/>
        <end position="206"/>
    </location>
</feature>
<dbReference type="FunFam" id="1.20.58.220:FF:000004">
    <property type="entry name" value="Phosphate-specific transport system accessory protein PhoU"/>
    <property type="match status" value="1"/>
</dbReference>
<feature type="domain" description="PhoU" evidence="8">
    <location>
        <begin position="19"/>
        <end position="105"/>
    </location>
</feature>
<keyword evidence="4 7" id="KW-0813">Transport</keyword>
<comment type="subunit">
    <text evidence="3 7">Homodimer.</text>
</comment>
<dbReference type="PANTHER" id="PTHR42930">
    <property type="entry name" value="PHOSPHATE-SPECIFIC TRANSPORT SYSTEM ACCESSORY PROTEIN PHOU"/>
    <property type="match status" value="1"/>
</dbReference>
<dbReference type="GO" id="GO:0030643">
    <property type="term" value="P:intracellular phosphate ion homeostasis"/>
    <property type="evidence" value="ECO:0007669"/>
    <property type="project" value="InterPro"/>
</dbReference>
<dbReference type="GO" id="GO:0045936">
    <property type="term" value="P:negative regulation of phosphate metabolic process"/>
    <property type="evidence" value="ECO:0007669"/>
    <property type="project" value="InterPro"/>
</dbReference>
<dbReference type="InterPro" id="IPR026022">
    <property type="entry name" value="PhoU_dom"/>
</dbReference>
<evidence type="ECO:0000256" key="6">
    <source>
        <dbReference type="ARBA" id="ARBA00022592"/>
    </source>
</evidence>
<gene>
    <name evidence="9" type="primary">phoU</name>
    <name evidence="9" type="ORF">CEQ21_03455</name>
</gene>
<evidence type="ECO:0000256" key="3">
    <source>
        <dbReference type="ARBA" id="ARBA00011738"/>
    </source>
</evidence>
<proteinExistence type="inferred from homology"/>
<reference evidence="10" key="1">
    <citation type="submission" date="2018-10" db="EMBL/GenBank/DDBJ databases">
        <title>FDA dAtabase for Regulatory Grade micrObial Sequences (FDA-ARGOS): Supporting development and validation of Infectious Disease Dx tests.</title>
        <authorList>
            <person name="Minogue T."/>
            <person name="Wolcott M."/>
            <person name="Wasieloski L."/>
            <person name="Aguilar W."/>
            <person name="Moore D."/>
            <person name="Tallon L."/>
            <person name="Sadzewicz L."/>
            <person name="Sengamalay N."/>
            <person name="Ott S."/>
            <person name="Godinez A."/>
            <person name="Nagaraj S."/>
            <person name="Vavikolanu K."/>
            <person name="Vyas G."/>
            <person name="Nadendla S."/>
            <person name="George J."/>
            <person name="Sichtig H."/>
        </authorList>
    </citation>
    <scope>NUCLEOTIDE SEQUENCE [LARGE SCALE GENOMIC DNA]</scope>
    <source>
        <strain evidence="10">FDAARGOS_343</strain>
    </source>
</reference>
<keyword evidence="5 7" id="KW-0963">Cytoplasm</keyword>
<dbReference type="PIRSF" id="PIRSF003107">
    <property type="entry name" value="PhoU"/>
    <property type="match status" value="1"/>
</dbReference>
<evidence type="ECO:0000256" key="4">
    <source>
        <dbReference type="ARBA" id="ARBA00022448"/>
    </source>
</evidence>
<keyword evidence="6 7" id="KW-0592">Phosphate transport</keyword>
<evidence type="ECO:0000256" key="1">
    <source>
        <dbReference type="ARBA" id="ARBA00004496"/>
    </source>
</evidence>
<comment type="similarity">
    <text evidence="2 7">Belongs to the PhoU family.</text>
</comment>
<evidence type="ECO:0000256" key="2">
    <source>
        <dbReference type="ARBA" id="ARBA00008107"/>
    </source>
</evidence>
<accession>A0A553SSS6</accession>
<organism evidence="9 10">
    <name type="scientific">Niallia circulans</name>
    <name type="common">Bacillus circulans</name>
    <dbReference type="NCBI Taxonomy" id="1397"/>
    <lineage>
        <taxon>Bacteria</taxon>
        <taxon>Bacillati</taxon>
        <taxon>Bacillota</taxon>
        <taxon>Bacilli</taxon>
        <taxon>Bacillales</taxon>
        <taxon>Bacillaceae</taxon>
        <taxon>Niallia</taxon>
    </lineage>
</organism>
<dbReference type="GO" id="GO:0005737">
    <property type="term" value="C:cytoplasm"/>
    <property type="evidence" value="ECO:0007669"/>
    <property type="project" value="UniProtKB-SubCell"/>
</dbReference>
<dbReference type="Pfam" id="PF01895">
    <property type="entry name" value="PhoU"/>
    <property type="match status" value="2"/>
</dbReference>
<evidence type="ECO:0000256" key="5">
    <source>
        <dbReference type="ARBA" id="ARBA00022490"/>
    </source>
</evidence>
<dbReference type="InterPro" id="IPR038078">
    <property type="entry name" value="PhoU-like_sf"/>
</dbReference>
<evidence type="ECO:0000313" key="10">
    <source>
        <dbReference type="Proteomes" id="UP000319837"/>
    </source>
</evidence>
<dbReference type="Proteomes" id="UP000319837">
    <property type="component" value="Unassembled WGS sequence"/>
</dbReference>
<dbReference type="EMBL" id="RIBP01000001">
    <property type="protein sequence ID" value="TRZ40011.1"/>
    <property type="molecule type" value="Genomic_DNA"/>
</dbReference>
<dbReference type="Gene3D" id="1.20.58.220">
    <property type="entry name" value="Phosphate transport system protein phou homolog 2, domain 2"/>
    <property type="match status" value="1"/>
</dbReference>
<evidence type="ECO:0000256" key="7">
    <source>
        <dbReference type="PIRNR" id="PIRNR003107"/>
    </source>
</evidence>
<dbReference type="GO" id="GO:0006817">
    <property type="term" value="P:phosphate ion transport"/>
    <property type="evidence" value="ECO:0007669"/>
    <property type="project" value="UniProtKB-KW"/>
</dbReference>
<dbReference type="AlphaFoldDB" id="A0A553SSS6"/>
<dbReference type="RefSeq" id="WP_185763431.1">
    <property type="nucleotide sequence ID" value="NZ_RIBP01000001.1"/>
</dbReference>
<dbReference type="InterPro" id="IPR028366">
    <property type="entry name" value="PhoU"/>
</dbReference>
<evidence type="ECO:0000259" key="8">
    <source>
        <dbReference type="Pfam" id="PF01895"/>
    </source>
</evidence>
<evidence type="ECO:0000313" key="9">
    <source>
        <dbReference type="EMBL" id="TRZ40011.1"/>
    </source>
</evidence>
<protein>
    <recommendedName>
        <fullName evidence="7">Phosphate-specific transport system accessory protein PhoU</fullName>
    </recommendedName>
</protein>
<dbReference type="PANTHER" id="PTHR42930:SF3">
    <property type="entry name" value="PHOSPHATE-SPECIFIC TRANSPORT SYSTEM ACCESSORY PROTEIN PHOU"/>
    <property type="match status" value="1"/>
</dbReference>
<sequence length="219" mass="24758">MNIRTNFDSNLNQLKDMLMDMARLTESSIQDSIQVLINQDLEQAKGIIDRDNAIDELENDINDKAISLIAMEAPVARDLRKIIVALKISSEVERIADNAVNIAKSTLHIGNEKLIKEIVDIPKMMDMALKMLSDSLQSFLQEDVALARKCAEDDDKVDEMYGMLVKELMGYLQQNPGNTNQITQLAFVCRYIERVADHSTNIAEHVIYLVTGKRYDLNA</sequence>
<comment type="caution">
    <text evidence="9">The sequence shown here is derived from an EMBL/GenBank/DDBJ whole genome shotgun (WGS) entry which is preliminary data.</text>
</comment>
<dbReference type="NCBIfam" id="TIGR02135">
    <property type="entry name" value="phoU_full"/>
    <property type="match status" value="1"/>
</dbReference>
<dbReference type="SUPFAM" id="SSF109755">
    <property type="entry name" value="PhoU-like"/>
    <property type="match status" value="1"/>
</dbReference>
<comment type="subcellular location">
    <subcellularLocation>
        <location evidence="1 7">Cytoplasm</location>
    </subcellularLocation>
</comment>
<comment type="function">
    <text evidence="7">Plays a role in the regulation of phosphate uptake.</text>
</comment>